<reference evidence="2 3" key="1">
    <citation type="submission" date="2019-03" db="EMBL/GenBank/DDBJ databases">
        <title>An improved genome assembly of the fluke Schistosoma japonicum.</title>
        <authorList>
            <person name="Hu W."/>
            <person name="Luo F."/>
            <person name="Yin M."/>
            <person name="Mo X."/>
            <person name="Sun C."/>
            <person name="Wu Q."/>
            <person name="Zhu B."/>
            <person name="Xiang M."/>
            <person name="Wang J."/>
            <person name="Wang Y."/>
            <person name="Zhang T."/>
            <person name="Xu B."/>
            <person name="Zheng H."/>
            <person name="Feng Z."/>
        </authorList>
    </citation>
    <scope>NUCLEOTIDE SEQUENCE [LARGE SCALE GENOMIC DNA]</scope>
    <source>
        <strain evidence="2">HuSjv2</strain>
        <tissue evidence="2">Worms</tissue>
    </source>
</reference>
<keyword evidence="1" id="KW-0472">Membrane</keyword>
<gene>
    <name evidence="2" type="ORF">EWB00_002070</name>
</gene>
<evidence type="ECO:0000313" key="2">
    <source>
        <dbReference type="EMBL" id="TNN04522.1"/>
    </source>
</evidence>
<name>A0A4Z2CJZ2_SCHJA</name>
<dbReference type="Proteomes" id="UP000311919">
    <property type="component" value="Unassembled WGS sequence"/>
</dbReference>
<keyword evidence="1" id="KW-0812">Transmembrane</keyword>
<evidence type="ECO:0000256" key="1">
    <source>
        <dbReference type="SAM" id="Phobius"/>
    </source>
</evidence>
<feature type="transmembrane region" description="Helical" evidence="1">
    <location>
        <begin position="6"/>
        <end position="29"/>
    </location>
</feature>
<dbReference type="AlphaFoldDB" id="A0A4Z2CJZ2"/>
<sequence length="105" mass="11083">MSCCSSPVLIIINTVVITLGLFLIIGVLVARNASFSMIQLIAMALHQLGFKNVNLAYFSIIANLLKLVSPFGTAITIIGVVCVIIGLFGICGVCMNNKKLLGIVS</sequence>
<comment type="caution">
    <text evidence="2">The sequence shown here is derived from an EMBL/GenBank/DDBJ whole genome shotgun (WGS) entry which is preliminary data.</text>
</comment>
<organism evidence="2 3">
    <name type="scientific">Schistosoma japonicum</name>
    <name type="common">Blood fluke</name>
    <dbReference type="NCBI Taxonomy" id="6182"/>
    <lineage>
        <taxon>Eukaryota</taxon>
        <taxon>Metazoa</taxon>
        <taxon>Spiralia</taxon>
        <taxon>Lophotrochozoa</taxon>
        <taxon>Platyhelminthes</taxon>
        <taxon>Trematoda</taxon>
        <taxon>Digenea</taxon>
        <taxon>Strigeidida</taxon>
        <taxon>Schistosomatoidea</taxon>
        <taxon>Schistosomatidae</taxon>
        <taxon>Schistosoma</taxon>
    </lineage>
</organism>
<keyword evidence="1" id="KW-1133">Transmembrane helix</keyword>
<dbReference type="EMBL" id="SKCS01001588">
    <property type="protein sequence ID" value="TNN04522.1"/>
    <property type="molecule type" value="Genomic_DNA"/>
</dbReference>
<feature type="transmembrane region" description="Helical" evidence="1">
    <location>
        <begin position="71"/>
        <end position="95"/>
    </location>
</feature>
<accession>A0A4Z2CJZ2</accession>
<proteinExistence type="predicted"/>
<protein>
    <submittedName>
        <fullName evidence="2">Uncharacterized protein</fullName>
    </submittedName>
</protein>
<evidence type="ECO:0000313" key="3">
    <source>
        <dbReference type="Proteomes" id="UP000311919"/>
    </source>
</evidence>
<keyword evidence="3" id="KW-1185">Reference proteome</keyword>